<gene>
    <name evidence="2" type="ORF">H5V45_12100</name>
</gene>
<dbReference type="RefSeq" id="WP_185253152.1">
    <property type="nucleotide sequence ID" value="NZ_JACKXE010000001.1"/>
</dbReference>
<evidence type="ECO:0008006" key="4">
    <source>
        <dbReference type="Google" id="ProtNLM"/>
    </source>
</evidence>
<organism evidence="2 3">
    <name type="scientific">Nocardioides luti</name>
    <dbReference type="NCBI Taxonomy" id="2761101"/>
    <lineage>
        <taxon>Bacteria</taxon>
        <taxon>Bacillati</taxon>
        <taxon>Actinomycetota</taxon>
        <taxon>Actinomycetes</taxon>
        <taxon>Propionibacteriales</taxon>
        <taxon>Nocardioidaceae</taxon>
        <taxon>Nocardioides</taxon>
    </lineage>
</organism>
<name>A0A7X0VAX9_9ACTN</name>
<feature type="region of interest" description="Disordered" evidence="1">
    <location>
        <begin position="1"/>
        <end position="28"/>
    </location>
</feature>
<feature type="compositionally biased region" description="Basic and acidic residues" evidence="1">
    <location>
        <begin position="1"/>
        <end position="16"/>
    </location>
</feature>
<keyword evidence="3" id="KW-1185">Reference proteome</keyword>
<dbReference type="EMBL" id="JACKXE010000001">
    <property type="protein sequence ID" value="MBB6628061.1"/>
    <property type="molecule type" value="Genomic_DNA"/>
</dbReference>
<evidence type="ECO:0000313" key="3">
    <source>
        <dbReference type="Proteomes" id="UP000523955"/>
    </source>
</evidence>
<evidence type="ECO:0000256" key="1">
    <source>
        <dbReference type="SAM" id="MobiDB-lite"/>
    </source>
</evidence>
<sequence length="353" mass="39444">MHRTAREQLRPQERHSAPPTASSAAFDGVMRPIPTELLGRPFTRDEAIASGVSSRMLEGRRFVRLHPRVWCERGHPLSPEDRIQAAALALPAAARLTGISRIQRLGLDFGPRSPVRFVVQGDLHLALPGVFLHRTRRLPPSSDDLCVTPAAAYVSYVARARTIDAIKVGDWLLHHGHMTLDELEELALSALWRDGAQEAVWLLEHLNHRARSLKESETRCVLDFAGLPPAEANVSVDVREDVVVLADLLYRAWGVVVEYEGAHHQDDRAQYLQDLGRYALLRSADIPYVQVTREKLDHRKTLVGEVFRALVDAGYDGPPPSFGSQWELLFARVSTALGPRRHPTDVEAPVARR</sequence>
<reference evidence="2 3" key="1">
    <citation type="submission" date="2020-08" db="EMBL/GenBank/DDBJ databases">
        <authorList>
            <person name="Seo M.-J."/>
        </authorList>
    </citation>
    <scope>NUCLEOTIDE SEQUENCE [LARGE SCALE GENOMIC DNA]</scope>
    <source>
        <strain evidence="2 3">KIGAM211</strain>
    </source>
</reference>
<dbReference type="Proteomes" id="UP000523955">
    <property type="component" value="Unassembled WGS sequence"/>
</dbReference>
<comment type="caution">
    <text evidence="2">The sequence shown here is derived from an EMBL/GenBank/DDBJ whole genome shotgun (WGS) entry which is preliminary data.</text>
</comment>
<evidence type="ECO:0000313" key="2">
    <source>
        <dbReference type="EMBL" id="MBB6628061.1"/>
    </source>
</evidence>
<proteinExistence type="predicted"/>
<accession>A0A7X0VAX9</accession>
<protein>
    <recommendedName>
        <fullName evidence="4">DUF559 domain-containing protein</fullName>
    </recommendedName>
</protein>
<dbReference type="AlphaFoldDB" id="A0A7X0VAX9"/>